<proteinExistence type="predicted"/>
<dbReference type="GeneID" id="20083239"/>
<organism evidence="2">
    <name type="scientific">Aphanomyces invadans</name>
    <dbReference type="NCBI Taxonomy" id="157072"/>
    <lineage>
        <taxon>Eukaryota</taxon>
        <taxon>Sar</taxon>
        <taxon>Stramenopiles</taxon>
        <taxon>Oomycota</taxon>
        <taxon>Saprolegniomycetes</taxon>
        <taxon>Saprolegniales</taxon>
        <taxon>Verrucalvaceae</taxon>
        <taxon>Aphanomyces</taxon>
    </lineage>
</organism>
<protein>
    <submittedName>
        <fullName evidence="2">Uncharacterized protein</fullName>
    </submittedName>
</protein>
<gene>
    <name evidence="2" type="ORF">H310_06189</name>
</gene>
<dbReference type="AlphaFoldDB" id="A0A024U550"/>
<accession>A0A024U550</accession>
<evidence type="ECO:0000256" key="1">
    <source>
        <dbReference type="SAM" id="MobiDB-lite"/>
    </source>
</evidence>
<dbReference type="VEuPathDB" id="FungiDB:H310_06189"/>
<feature type="region of interest" description="Disordered" evidence="1">
    <location>
        <begin position="134"/>
        <end position="160"/>
    </location>
</feature>
<dbReference type="EMBL" id="KI913962">
    <property type="protein sequence ID" value="ETW01531.1"/>
    <property type="molecule type" value="Genomic_DNA"/>
</dbReference>
<dbReference type="RefSeq" id="XP_008869379.1">
    <property type="nucleotide sequence ID" value="XM_008871157.1"/>
</dbReference>
<reference evidence="2" key="1">
    <citation type="submission" date="2013-12" db="EMBL/GenBank/DDBJ databases">
        <title>The Genome Sequence of Aphanomyces invadans NJM9701.</title>
        <authorList>
            <consortium name="The Broad Institute Genomics Platform"/>
            <person name="Russ C."/>
            <person name="Tyler B."/>
            <person name="van West P."/>
            <person name="Dieguez-Uribeondo J."/>
            <person name="Young S.K."/>
            <person name="Zeng Q."/>
            <person name="Gargeya S."/>
            <person name="Fitzgerald M."/>
            <person name="Abouelleil A."/>
            <person name="Alvarado L."/>
            <person name="Chapman S.B."/>
            <person name="Gainer-Dewar J."/>
            <person name="Goldberg J."/>
            <person name="Griggs A."/>
            <person name="Gujja S."/>
            <person name="Hansen M."/>
            <person name="Howarth C."/>
            <person name="Imamovic A."/>
            <person name="Ireland A."/>
            <person name="Larimer J."/>
            <person name="McCowan C."/>
            <person name="Murphy C."/>
            <person name="Pearson M."/>
            <person name="Poon T.W."/>
            <person name="Priest M."/>
            <person name="Roberts A."/>
            <person name="Saif S."/>
            <person name="Shea T."/>
            <person name="Sykes S."/>
            <person name="Wortman J."/>
            <person name="Nusbaum C."/>
            <person name="Birren B."/>
        </authorList>
    </citation>
    <scope>NUCLEOTIDE SEQUENCE [LARGE SCALE GENOMIC DNA]</scope>
    <source>
        <strain evidence="2">NJM9701</strain>
    </source>
</reference>
<evidence type="ECO:0000313" key="2">
    <source>
        <dbReference type="EMBL" id="ETW01531.1"/>
    </source>
</evidence>
<sequence length="210" mass="22826">MAASLLQASTSSPAWGRTSAAVPERVSLHMIMDEALALRIEHDDLMELEGPGVFVDHDSQPANDDFAHDVSSDYAVALALQLEEQTAAHTIEYAVVATSSAPCPAFDSSAVVLLSHHNGETTEERADEIQDKLMHHTRPRPKSHGLKTTRKRRNNRAAATDATVSWKDLSDSDCEDVECPGLALDALLFVATDAYNAIAPELPFYSITEE</sequence>
<feature type="compositionally biased region" description="Basic residues" evidence="1">
    <location>
        <begin position="135"/>
        <end position="155"/>
    </location>
</feature>
<dbReference type="OrthoDB" id="10590640at2759"/>
<name>A0A024U550_9STRA</name>